<reference evidence="1 2" key="1">
    <citation type="submission" date="2019-08" db="EMBL/GenBank/DDBJ databases">
        <title>In-depth cultivation of the pig gut microbiome towards novel bacterial diversity and tailored functional studies.</title>
        <authorList>
            <person name="Wylensek D."/>
            <person name="Hitch T.C.A."/>
            <person name="Clavel T."/>
        </authorList>
    </citation>
    <scope>NUCLEOTIDE SEQUENCE [LARGE SCALE GENOMIC DNA]</scope>
    <source>
        <strain evidence="1 2">WCA-693-APC-5D-A</strain>
    </source>
</reference>
<comment type="caution">
    <text evidence="1">The sequence shown here is derived from an EMBL/GenBank/DDBJ whole genome shotgun (WGS) entry which is preliminary data.</text>
</comment>
<gene>
    <name evidence="1" type="ORF">FYJ84_04315</name>
</gene>
<evidence type="ECO:0000313" key="2">
    <source>
        <dbReference type="Proteomes" id="UP000433181"/>
    </source>
</evidence>
<dbReference type="EMBL" id="VUNR01000005">
    <property type="protein sequence ID" value="MSU08214.1"/>
    <property type="molecule type" value="Genomic_DNA"/>
</dbReference>
<dbReference type="AlphaFoldDB" id="A0A6I2UF69"/>
<dbReference type="Proteomes" id="UP000433181">
    <property type="component" value="Unassembled WGS sequence"/>
</dbReference>
<sequence>MTMETNTISMYETVIDRNNKKHKVFSVRFKDLQIVTSFTEKYNPDFLTMYLLAPVSEDGEVVKDKDGNIDYNNGFKDDLLEIIECALDYRESREQIEEWLDMAIAKEIINTFLGLSQFKKKAM</sequence>
<evidence type="ECO:0000313" key="1">
    <source>
        <dbReference type="EMBL" id="MSU08214.1"/>
    </source>
</evidence>
<protein>
    <submittedName>
        <fullName evidence="1">Uncharacterized protein</fullName>
    </submittedName>
</protein>
<organism evidence="1 2">
    <name type="scientific">Anaerovibrio slackiae</name>
    <dbReference type="NCBI Taxonomy" id="2652309"/>
    <lineage>
        <taxon>Bacteria</taxon>
        <taxon>Bacillati</taxon>
        <taxon>Bacillota</taxon>
        <taxon>Negativicutes</taxon>
        <taxon>Selenomonadales</taxon>
        <taxon>Selenomonadaceae</taxon>
        <taxon>Anaerovibrio</taxon>
    </lineage>
</organism>
<name>A0A6I2UF69_9FIRM</name>
<accession>A0A6I2UF69</accession>
<proteinExistence type="predicted"/>
<keyword evidence="2" id="KW-1185">Reference proteome</keyword>